<gene>
    <name evidence="1" type="ORF">MicloDRAFT_00037550</name>
</gene>
<dbReference type="AlphaFoldDB" id="I4YTA7"/>
<evidence type="ECO:0000313" key="2">
    <source>
        <dbReference type="Proteomes" id="UP000003947"/>
    </source>
</evidence>
<evidence type="ECO:0000313" key="1">
    <source>
        <dbReference type="EMBL" id="EIM27199.1"/>
    </source>
</evidence>
<organism evidence="1 2">
    <name type="scientific">Microvirga lotononidis</name>
    <dbReference type="NCBI Taxonomy" id="864069"/>
    <lineage>
        <taxon>Bacteria</taxon>
        <taxon>Pseudomonadati</taxon>
        <taxon>Pseudomonadota</taxon>
        <taxon>Alphaproteobacteria</taxon>
        <taxon>Hyphomicrobiales</taxon>
        <taxon>Methylobacteriaceae</taxon>
        <taxon>Microvirga</taxon>
    </lineage>
</organism>
<dbReference type="PATRIC" id="fig|864069.3.peg.4078"/>
<dbReference type="HOGENOM" id="CLU_1914666_0_0_5"/>
<accession>I4YTA7</accession>
<reference evidence="1 2" key="1">
    <citation type="submission" date="2012-02" db="EMBL/GenBank/DDBJ databases">
        <title>Improved High-Quality Draft sequence of Microvirga sp. WSM3557.</title>
        <authorList>
            <consortium name="US DOE Joint Genome Institute"/>
            <person name="Lucas S."/>
            <person name="Han J."/>
            <person name="Lapidus A."/>
            <person name="Cheng J.-F."/>
            <person name="Goodwin L."/>
            <person name="Pitluck S."/>
            <person name="Peters L."/>
            <person name="Zhang X."/>
            <person name="Detter J.C."/>
            <person name="Han C."/>
            <person name="Tapia R."/>
            <person name="Land M."/>
            <person name="Hauser L."/>
            <person name="Kyrpides N."/>
            <person name="Ivanova N."/>
            <person name="Pagani I."/>
            <person name="Brau L."/>
            <person name="Yates R."/>
            <person name="O'Hara G."/>
            <person name="Rui T."/>
            <person name="Howieson J."/>
            <person name="Reeve W."/>
            <person name="Woyke T."/>
        </authorList>
    </citation>
    <scope>NUCLEOTIDE SEQUENCE [LARGE SCALE GENOMIC DNA]</scope>
    <source>
        <strain evidence="1 2">WSM3557</strain>
    </source>
</reference>
<name>I4YTA7_9HYPH</name>
<keyword evidence="2" id="KW-1185">Reference proteome</keyword>
<dbReference type="EMBL" id="JH660645">
    <property type="protein sequence ID" value="EIM27199.1"/>
    <property type="molecule type" value="Genomic_DNA"/>
</dbReference>
<proteinExistence type="predicted"/>
<sequence length="132" mass="14498">MRTFAVAAQQILRPIAGAVTEKRTGLNITNGFTAAVRDREVRTLAINYQSDKSKIIEKSSQCYAWTMLIVKDIQEGKLTDPSQVALPAAPLPVAAIAADMEKWVTASFQAWKEEGASTPSEFKDALKRSLEK</sequence>
<protein>
    <submittedName>
        <fullName evidence="1">Uncharacterized protein</fullName>
    </submittedName>
</protein>
<dbReference type="RefSeq" id="WP_009763249.1">
    <property type="nucleotide sequence ID" value="NZ_CP141048.1"/>
</dbReference>
<dbReference type="Proteomes" id="UP000003947">
    <property type="component" value="Unassembled WGS sequence"/>
</dbReference>